<reference evidence="9" key="1">
    <citation type="submission" date="2020-01" db="EMBL/GenBank/DDBJ databases">
        <title>'Steroidobacter agaridevorans' sp. nov., agar-degrading bacteria isolated from rhizosphere soils.</title>
        <authorList>
            <person name="Ikenaga M."/>
            <person name="Kataoka M."/>
            <person name="Murouchi A."/>
            <person name="Katsuragi S."/>
            <person name="Sakai M."/>
        </authorList>
    </citation>
    <scope>NUCLEOTIDE SEQUENCE [LARGE SCALE GENOMIC DNA]</scope>
    <source>
        <strain evidence="9">YU21-B</strain>
    </source>
</reference>
<evidence type="ECO:0000256" key="1">
    <source>
        <dbReference type="ARBA" id="ARBA00004141"/>
    </source>
</evidence>
<dbReference type="Proteomes" id="UP000445000">
    <property type="component" value="Unassembled WGS sequence"/>
</dbReference>
<organism evidence="8 9">
    <name type="scientific">Steroidobacter agaridevorans</name>
    <dbReference type="NCBI Taxonomy" id="2695856"/>
    <lineage>
        <taxon>Bacteria</taxon>
        <taxon>Pseudomonadati</taxon>
        <taxon>Pseudomonadota</taxon>
        <taxon>Gammaproteobacteria</taxon>
        <taxon>Steroidobacterales</taxon>
        <taxon>Steroidobacteraceae</taxon>
        <taxon>Steroidobacter</taxon>
    </lineage>
</organism>
<feature type="transmembrane region" description="Helical" evidence="6">
    <location>
        <begin position="415"/>
        <end position="438"/>
    </location>
</feature>
<dbReference type="InterPro" id="IPR036259">
    <property type="entry name" value="MFS_trans_sf"/>
</dbReference>
<dbReference type="InterPro" id="IPR011701">
    <property type="entry name" value="MFS"/>
</dbReference>
<feature type="transmembrane region" description="Helical" evidence="6">
    <location>
        <begin position="145"/>
        <end position="161"/>
    </location>
</feature>
<evidence type="ECO:0000313" key="8">
    <source>
        <dbReference type="EMBL" id="GFE82692.1"/>
    </source>
</evidence>
<dbReference type="PROSITE" id="PS50850">
    <property type="entry name" value="MFS"/>
    <property type="match status" value="1"/>
</dbReference>
<feature type="transmembrane region" description="Helical" evidence="6">
    <location>
        <begin position="283"/>
        <end position="306"/>
    </location>
</feature>
<feature type="transmembrane region" description="Helical" evidence="6">
    <location>
        <begin position="204"/>
        <end position="222"/>
    </location>
</feature>
<evidence type="ECO:0000313" key="9">
    <source>
        <dbReference type="Proteomes" id="UP000445000"/>
    </source>
</evidence>
<gene>
    <name evidence="8" type="ORF">GCM10011487_46920</name>
</gene>
<dbReference type="Gene3D" id="1.20.1250.20">
    <property type="entry name" value="MFS general substrate transporter like domains"/>
    <property type="match status" value="1"/>
</dbReference>
<dbReference type="SUPFAM" id="SSF103473">
    <property type="entry name" value="MFS general substrate transporter"/>
    <property type="match status" value="1"/>
</dbReference>
<feature type="domain" description="Major facilitator superfamily (MFS) profile" evidence="7">
    <location>
        <begin position="11"/>
        <end position="522"/>
    </location>
</feature>
<evidence type="ECO:0000256" key="4">
    <source>
        <dbReference type="ARBA" id="ARBA00022989"/>
    </source>
</evidence>
<proteinExistence type="predicted"/>
<feature type="transmembrane region" description="Helical" evidence="6">
    <location>
        <begin position="347"/>
        <end position="366"/>
    </location>
</feature>
<keyword evidence="5 6" id="KW-0472">Membrane</keyword>
<dbReference type="GO" id="GO:0022857">
    <property type="term" value="F:transmembrane transporter activity"/>
    <property type="evidence" value="ECO:0007669"/>
    <property type="project" value="InterPro"/>
</dbReference>
<feature type="transmembrane region" description="Helical" evidence="6">
    <location>
        <begin position="318"/>
        <end position="335"/>
    </location>
</feature>
<name>A0A829YIL7_9GAMM</name>
<feature type="transmembrane region" description="Helical" evidence="6">
    <location>
        <begin position="167"/>
        <end position="184"/>
    </location>
</feature>
<dbReference type="GO" id="GO:0016020">
    <property type="term" value="C:membrane"/>
    <property type="evidence" value="ECO:0007669"/>
    <property type="project" value="UniProtKB-SubCell"/>
</dbReference>
<evidence type="ECO:0000256" key="5">
    <source>
        <dbReference type="ARBA" id="ARBA00023136"/>
    </source>
</evidence>
<comment type="subcellular location">
    <subcellularLocation>
        <location evidence="1">Membrane</location>
        <topology evidence="1">Multi-pass membrane protein</topology>
    </subcellularLocation>
</comment>
<dbReference type="InterPro" id="IPR020846">
    <property type="entry name" value="MFS_dom"/>
</dbReference>
<keyword evidence="4 6" id="KW-1133">Transmembrane helix</keyword>
<evidence type="ECO:0000256" key="2">
    <source>
        <dbReference type="ARBA" id="ARBA00022448"/>
    </source>
</evidence>
<comment type="caution">
    <text evidence="8">The sequence shown here is derived from an EMBL/GenBank/DDBJ whole genome shotgun (WGS) entry which is preliminary data.</text>
</comment>
<keyword evidence="9" id="KW-1185">Reference proteome</keyword>
<feature type="transmembrane region" description="Helical" evidence="6">
    <location>
        <begin position="77"/>
        <end position="95"/>
    </location>
</feature>
<keyword evidence="2" id="KW-0813">Transport</keyword>
<dbReference type="EMBL" id="BLJN01000005">
    <property type="protein sequence ID" value="GFE82692.1"/>
    <property type="molecule type" value="Genomic_DNA"/>
</dbReference>
<evidence type="ECO:0000256" key="3">
    <source>
        <dbReference type="ARBA" id="ARBA00022692"/>
    </source>
</evidence>
<accession>A0A829YIL7</accession>
<dbReference type="PANTHER" id="PTHR42718:SF9">
    <property type="entry name" value="MAJOR FACILITATOR SUPERFAMILY MULTIDRUG TRANSPORTER MFSC"/>
    <property type="match status" value="1"/>
</dbReference>
<dbReference type="AlphaFoldDB" id="A0A829YIL7"/>
<dbReference type="PANTHER" id="PTHR42718">
    <property type="entry name" value="MAJOR FACILITATOR SUPERFAMILY MULTIDRUG TRANSPORTER MFSC"/>
    <property type="match status" value="1"/>
</dbReference>
<feature type="transmembrane region" description="Helical" evidence="6">
    <location>
        <begin position="498"/>
        <end position="519"/>
    </location>
</feature>
<dbReference type="RefSeq" id="WP_161814355.1">
    <property type="nucleotide sequence ID" value="NZ_BLJN01000005.1"/>
</dbReference>
<feature type="transmembrane region" description="Helical" evidence="6">
    <location>
        <begin position="242"/>
        <end position="262"/>
    </location>
</feature>
<evidence type="ECO:0000259" key="7">
    <source>
        <dbReference type="PROSITE" id="PS50850"/>
    </source>
</evidence>
<dbReference type="Pfam" id="PF07690">
    <property type="entry name" value="MFS_1"/>
    <property type="match status" value="1"/>
</dbReference>
<sequence>MISKDRFNWLPLTIVASAQVLLVFNIATLKISIEGIVTAFDTGSGMVKTAIIMYSLMVAASVLGSTRLAIIVGARRIFRASLAAFGVAMAIMAWSPNATMVLLAQMIAGAAAAVLTPASVQLIAAHYSGEQRALALGRLSATRSLSLAPAFLIAGAIATWHDWRITFALLLLLAGTVYFGSLYLRHHSGLLPRTTITDKEIAGLGAVALAMVLIGLGSDNLIDWGVVRATAGAPFSPLNLSPALLGMLFGVVLIKLVLVWMAKRRIGGCLGVMQLLNTPGQRSMLWSIFTIAAVSSGVTFLIPLYIEIVQGRSSLVTAYALVPFTVASFIGALYVSRFRSPQAMRNVTRYAFLAVGTGLVLLGAIVRNDWSNASVVLSLAAVGLGEGALATLLFKSLAAVAPTEISEDVEPLCSATSHFAAAVGAAIAGALVIGVLSLNVNQHLARDPAIGTELRAHLDLNRVAFISNDRLQQVLEQSPLTPEHIANAVQINTDARLFALKLSFFALAGLTFVGFLPVARSQ</sequence>
<feature type="transmembrane region" description="Helical" evidence="6">
    <location>
        <begin position="7"/>
        <end position="31"/>
    </location>
</feature>
<evidence type="ECO:0000256" key="6">
    <source>
        <dbReference type="SAM" id="Phobius"/>
    </source>
</evidence>
<protein>
    <submittedName>
        <fullName evidence="8">MFS transporter</fullName>
    </submittedName>
</protein>
<feature type="transmembrane region" description="Helical" evidence="6">
    <location>
        <begin position="101"/>
        <end position="124"/>
    </location>
</feature>
<keyword evidence="3 6" id="KW-0812">Transmembrane</keyword>
<feature type="transmembrane region" description="Helical" evidence="6">
    <location>
        <begin position="51"/>
        <end position="70"/>
    </location>
</feature>